<reference evidence="3 4" key="1">
    <citation type="submission" date="2017-05" db="EMBL/GenBank/DDBJ databases">
        <authorList>
            <person name="Varghese N."/>
            <person name="Submissions S."/>
        </authorList>
    </citation>
    <scope>NUCLEOTIDE SEQUENCE [LARGE SCALE GENOMIC DNA]</scope>
    <source>
        <strain evidence="3 4">DSM 21194</strain>
    </source>
</reference>
<dbReference type="EMBL" id="FXTH01000008">
    <property type="protein sequence ID" value="SMO66938.1"/>
    <property type="molecule type" value="Genomic_DNA"/>
</dbReference>
<gene>
    <name evidence="3" type="ORF">SAMN06265218_108167</name>
</gene>
<keyword evidence="4" id="KW-1185">Reference proteome</keyword>
<dbReference type="CDD" id="cd16442">
    <property type="entry name" value="BPL"/>
    <property type="match status" value="1"/>
</dbReference>
<dbReference type="AlphaFoldDB" id="A0A521D5G6"/>
<dbReference type="NCBIfam" id="TIGR00121">
    <property type="entry name" value="birA_ligase"/>
    <property type="match status" value="1"/>
</dbReference>
<dbReference type="GO" id="GO:0005737">
    <property type="term" value="C:cytoplasm"/>
    <property type="evidence" value="ECO:0007669"/>
    <property type="project" value="TreeGrafter"/>
</dbReference>
<dbReference type="InterPro" id="IPR004408">
    <property type="entry name" value="Biotin_CoA_COase_ligase"/>
</dbReference>
<dbReference type="InterPro" id="IPR004143">
    <property type="entry name" value="BPL_LPL_catalytic"/>
</dbReference>
<organism evidence="3 4">
    <name type="scientific">Fodinibius sediminis</name>
    <dbReference type="NCBI Taxonomy" id="1214077"/>
    <lineage>
        <taxon>Bacteria</taxon>
        <taxon>Pseudomonadati</taxon>
        <taxon>Balneolota</taxon>
        <taxon>Balneolia</taxon>
        <taxon>Balneolales</taxon>
        <taxon>Balneolaceae</taxon>
        <taxon>Fodinibius</taxon>
    </lineage>
</organism>
<keyword evidence="1 3" id="KW-0436">Ligase</keyword>
<dbReference type="OrthoDB" id="9807064at2"/>
<proteinExistence type="predicted"/>
<dbReference type="Gene3D" id="3.30.930.10">
    <property type="entry name" value="Bira Bifunctional Protein, Domain 2"/>
    <property type="match status" value="1"/>
</dbReference>
<evidence type="ECO:0000256" key="1">
    <source>
        <dbReference type="ARBA" id="ARBA00022598"/>
    </source>
</evidence>
<dbReference type="SUPFAM" id="SSF55681">
    <property type="entry name" value="Class II aaRS and biotin synthetases"/>
    <property type="match status" value="1"/>
</dbReference>
<protein>
    <submittedName>
        <fullName evidence="3">BirA family transcriptional regulator, biotin operon repressor / biotin-[acetyl-CoA-carboxylase] ligase</fullName>
    </submittedName>
</protein>
<evidence type="ECO:0000259" key="2">
    <source>
        <dbReference type="PROSITE" id="PS51733"/>
    </source>
</evidence>
<dbReference type="Proteomes" id="UP000317593">
    <property type="component" value="Unassembled WGS sequence"/>
</dbReference>
<dbReference type="PANTHER" id="PTHR12835">
    <property type="entry name" value="BIOTIN PROTEIN LIGASE"/>
    <property type="match status" value="1"/>
</dbReference>
<dbReference type="RefSeq" id="WP_142714586.1">
    <property type="nucleotide sequence ID" value="NZ_FXTH01000008.1"/>
</dbReference>
<evidence type="ECO:0000313" key="3">
    <source>
        <dbReference type="EMBL" id="SMO66938.1"/>
    </source>
</evidence>
<sequence>MHDVLSDSFDVSVFKKSLSTQWLGREFRYFSSLPSTNTYLKELDAGEITQGTIVVTDEQFSGRGQYDRTWTSEPGQNLTFSMAFKPQSAEGFHVLTLACALALVEQLRQFDQQASLSIKWPNDVLFNHKKVAGLLTEAVFLGNKPDRLIIGMGLNVNQQEYDAELSDKATSIRLEIHKKLVREQLLCDLLYRIEYKYKRWNERQLDLLREVNRKIQGYGKWIGLRIDGKKKNGAYKLLGVNEVGRLVVLNREGGLESFSYEQIRVITD</sequence>
<dbReference type="GO" id="GO:0004077">
    <property type="term" value="F:biotin--[biotin carboxyl-carrier protein] ligase activity"/>
    <property type="evidence" value="ECO:0007669"/>
    <property type="project" value="InterPro"/>
</dbReference>
<accession>A0A521D5G6</accession>
<dbReference type="Pfam" id="PF03099">
    <property type="entry name" value="BPL_LplA_LipB"/>
    <property type="match status" value="1"/>
</dbReference>
<evidence type="ECO:0000313" key="4">
    <source>
        <dbReference type="Proteomes" id="UP000317593"/>
    </source>
</evidence>
<dbReference type="InterPro" id="IPR045864">
    <property type="entry name" value="aa-tRNA-synth_II/BPL/LPL"/>
</dbReference>
<name>A0A521D5G6_9BACT</name>
<dbReference type="PROSITE" id="PS51733">
    <property type="entry name" value="BPL_LPL_CATALYTIC"/>
    <property type="match status" value="1"/>
</dbReference>
<feature type="domain" description="BPL/LPL catalytic" evidence="2">
    <location>
        <begin position="12"/>
        <end position="201"/>
    </location>
</feature>
<dbReference type="PANTHER" id="PTHR12835:SF5">
    <property type="entry name" value="BIOTIN--PROTEIN LIGASE"/>
    <property type="match status" value="1"/>
</dbReference>